<dbReference type="EMBL" id="MSZX01000002">
    <property type="protein sequence ID" value="OPA80193.1"/>
    <property type="molecule type" value="Genomic_DNA"/>
</dbReference>
<dbReference type="InterPro" id="IPR013691">
    <property type="entry name" value="MeTrfase_14"/>
</dbReference>
<reference evidence="2 3" key="1">
    <citation type="submission" date="2017-01" db="EMBL/GenBank/DDBJ databases">
        <title>Genome analysis of Paenibacillus selenitrireducens ES3-24.</title>
        <authorList>
            <person name="Xu D."/>
            <person name="Yao R."/>
            <person name="Zheng S."/>
        </authorList>
    </citation>
    <scope>NUCLEOTIDE SEQUENCE [LARGE SCALE GENOMIC DNA]</scope>
    <source>
        <strain evidence="2 3">ES3-24</strain>
    </source>
</reference>
<organism evidence="2 3">
    <name type="scientific">Paenibacillus selenitireducens</name>
    <dbReference type="NCBI Taxonomy" id="1324314"/>
    <lineage>
        <taxon>Bacteria</taxon>
        <taxon>Bacillati</taxon>
        <taxon>Bacillota</taxon>
        <taxon>Bacilli</taxon>
        <taxon>Bacillales</taxon>
        <taxon>Paenibacillaceae</taxon>
        <taxon>Paenibacillus</taxon>
    </lineage>
</organism>
<dbReference type="Pfam" id="PF13489">
    <property type="entry name" value="Methyltransf_23"/>
    <property type="match status" value="1"/>
</dbReference>
<sequence>MTMINCPVCESTQTKPFLLRNHVPVHQNIVFDHQEHAVDMVRGELSLFLCNQCGFVFNASFDDTKLNYSSMYNNIQEYSSTFHQYTDELVDRILNNLPHASSTIVEVGCGKGHFLNKLFTRNQAIKGYGFDPSYEGDEILHEGRLVFMKDFYGPSYEHIQADVVICRHVIEHIQQPVELLATIREALRNSPNARVYFETPCVEWIFRNTVVWDFFYEHCSYFSIPSLTMTFERAGYQVERYQHVFQGQYLWFEAVVDHTGPKGQRFIDPASVLALADQYLIRENMMKERWATALEHALTEGDVAVWGAGAKGVTFANLFDPLNKKITCYVDLNPSKQGRFLPGSGHPILHYHSLRSEKIRYVFLMNPNYREEVEALIKEHQLCPTLVDLGKE</sequence>
<comment type="caution">
    <text evidence="2">The sequence shown here is derived from an EMBL/GenBank/DDBJ whole genome shotgun (WGS) entry which is preliminary data.</text>
</comment>
<dbReference type="STRING" id="1324314.BVG16_05465"/>
<evidence type="ECO:0000259" key="1">
    <source>
        <dbReference type="Pfam" id="PF08484"/>
    </source>
</evidence>
<dbReference type="RefSeq" id="WP_158081622.1">
    <property type="nucleotide sequence ID" value="NZ_MSZX01000002.1"/>
</dbReference>
<gene>
    <name evidence="2" type="ORF">BVG16_05465</name>
</gene>
<evidence type="ECO:0000313" key="2">
    <source>
        <dbReference type="EMBL" id="OPA80193.1"/>
    </source>
</evidence>
<proteinExistence type="predicted"/>
<feature type="domain" description="C-methyltransferase" evidence="1">
    <location>
        <begin position="285"/>
        <end position="375"/>
    </location>
</feature>
<dbReference type="Gene3D" id="3.40.50.720">
    <property type="entry name" value="NAD(P)-binding Rossmann-like Domain"/>
    <property type="match status" value="1"/>
</dbReference>
<protein>
    <recommendedName>
        <fullName evidence="1">C-methyltransferase domain-containing protein</fullName>
    </recommendedName>
</protein>
<dbReference type="OrthoDB" id="9782855at2"/>
<keyword evidence="3" id="KW-1185">Reference proteome</keyword>
<evidence type="ECO:0000313" key="3">
    <source>
        <dbReference type="Proteomes" id="UP000190188"/>
    </source>
</evidence>
<dbReference type="CDD" id="cd02440">
    <property type="entry name" value="AdoMet_MTases"/>
    <property type="match status" value="1"/>
</dbReference>
<name>A0A1T2XKH6_9BACL</name>
<dbReference type="Pfam" id="PF08484">
    <property type="entry name" value="Methyltransf_14"/>
    <property type="match status" value="1"/>
</dbReference>
<dbReference type="InterPro" id="IPR029063">
    <property type="entry name" value="SAM-dependent_MTases_sf"/>
</dbReference>
<dbReference type="AlphaFoldDB" id="A0A1T2XKH6"/>
<accession>A0A1T2XKH6</accession>
<dbReference type="SUPFAM" id="SSF53335">
    <property type="entry name" value="S-adenosyl-L-methionine-dependent methyltransferases"/>
    <property type="match status" value="1"/>
</dbReference>
<dbReference type="Proteomes" id="UP000190188">
    <property type="component" value="Unassembled WGS sequence"/>
</dbReference>
<dbReference type="Gene3D" id="3.40.50.150">
    <property type="entry name" value="Vaccinia Virus protein VP39"/>
    <property type="match status" value="1"/>
</dbReference>
<dbReference type="PANTHER" id="PTHR43861">
    <property type="entry name" value="TRANS-ACONITATE 2-METHYLTRANSFERASE-RELATED"/>
    <property type="match status" value="1"/>
</dbReference>